<evidence type="ECO:0000259" key="1">
    <source>
        <dbReference type="Pfam" id="PF08242"/>
    </source>
</evidence>
<dbReference type="SUPFAM" id="SSF53335">
    <property type="entry name" value="S-adenosyl-L-methionine-dependent methyltransferases"/>
    <property type="match status" value="1"/>
</dbReference>
<dbReference type="RefSeq" id="WP_182412903.1">
    <property type="nucleotide sequence ID" value="NZ_CP055153.1"/>
</dbReference>
<keyword evidence="3" id="KW-1185">Reference proteome</keyword>
<name>A0A7L7LC86_9BACT</name>
<dbReference type="CDD" id="cd02440">
    <property type="entry name" value="AdoMet_MTases"/>
    <property type="match status" value="1"/>
</dbReference>
<gene>
    <name evidence="2" type="ORF">HUW48_21605</name>
</gene>
<dbReference type="InterPro" id="IPR013217">
    <property type="entry name" value="Methyltransf_12"/>
</dbReference>
<evidence type="ECO:0000313" key="3">
    <source>
        <dbReference type="Proteomes" id="UP000514509"/>
    </source>
</evidence>
<sequence>MRASFDRVSWFYDPLAKLIFGGAIQKSQVVLLPFIPAQTSVLILGGGTGWLLRDLARLQLPLKITYLEISPRMLTKAKKTLAGISNHFLQVDFRQGNEASLAKSEMFDVIFTPFVLDLYPEHLAAAMVEHLQQHLKLNGKWLVADFYLNFNQAHWQKWWQQSLLKAMYAFFSKLCQLETSTLPNFDQLFQNTPLTLVKTEYFFQGFIRSQVYHHILKPL</sequence>
<dbReference type="EMBL" id="CP055153">
    <property type="protein sequence ID" value="QMU30456.1"/>
    <property type="molecule type" value="Genomic_DNA"/>
</dbReference>
<dbReference type="InterPro" id="IPR029063">
    <property type="entry name" value="SAM-dependent_MTases_sf"/>
</dbReference>
<feature type="domain" description="Methyltransferase type 12" evidence="1">
    <location>
        <begin position="42"/>
        <end position="140"/>
    </location>
</feature>
<keyword evidence="2" id="KW-0808">Transferase</keyword>
<protein>
    <submittedName>
        <fullName evidence="2">Class I SAM-dependent methyltransferase</fullName>
    </submittedName>
</protein>
<organism evidence="2 3">
    <name type="scientific">Adhaeribacter radiodurans</name>
    <dbReference type="NCBI Taxonomy" id="2745197"/>
    <lineage>
        <taxon>Bacteria</taxon>
        <taxon>Pseudomonadati</taxon>
        <taxon>Bacteroidota</taxon>
        <taxon>Cytophagia</taxon>
        <taxon>Cytophagales</taxon>
        <taxon>Hymenobacteraceae</taxon>
        <taxon>Adhaeribacter</taxon>
    </lineage>
</organism>
<proteinExistence type="predicted"/>
<reference evidence="2 3" key="2">
    <citation type="submission" date="2020-08" db="EMBL/GenBank/DDBJ databases">
        <title>Adhaeribacter dokdonensis sp. nov., isolated from the rhizosphere of Elymus tsukushiensis, a plant native to the Dokdo Islands, Republic of Korea.</title>
        <authorList>
            <person name="Ghim S.Y."/>
        </authorList>
    </citation>
    <scope>NUCLEOTIDE SEQUENCE [LARGE SCALE GENOMIC DNA]</scope>
    <source>
        <strain evidence="2 3">KUDC8001</strain>
    </source>
</reference>
<dbReference type="GO" id="GO:0032259">
    <property type="term" value="P:methylation"/>
    <property type="evidence" value="ECO:0007669"/>
    <property type="project" value="UniProtKB-KW"/>
</dbReference>
<keyword evidence="2" id="KW-0489">Methyltransferase</keyword>
<dbReference type="AlphaFoldDB" id="A0A7L7LC86"/>
<evidence type="ECO:0000313" key="2">
    <source>
        <dbReference type="EMBL" id="QMU30456.1"/>
    </source>
</evidence>
<dbReference type="Pfam" id="PF08242">
    <property type="entry name" value="Methyltransf_12"/>
    <property type="match status" value="1"/>
</dbReference>
<dbReference type="KEGG" id="add:HUW48_21605"/>
<dbReference type="Gene3D" id="3.40.50.150">
    <property type="entry name" value="Vaccinia Virus protein VP39"/>
    <property type="match status" value="1"/>
</dbReference>
<reference evidence="2 3" key="1">
    <citation type="submission" date="2020-06" db="EMBL/GenBank/DDBJ databases">
        <authorList>
            <person name="Hwang Y.J."/>
        </authorList>
    </citation>
    <scope>NUCLEOTIDE SEQUENCE [LARGE SCALE GENOMIC DNA]</scope>
    <source>
        <strain evidence="2 3">KUDC8001</strain>
    </source>
</reference>
<accession>A0A7L7LC86</accession>
<dbReference type="Proteomes" id="UP000514509">
    <property type="component" value="Chromosome"/>
</dbReference>
<dbReference type="GO" id="GO:0008168">
    <property type="term" value="F:methyltransferase activity"/>
    <property type="evidence" value="ECO:0007669"/>
    <property type="project" value="UniProtKB-KW"/>
</dbReference>